<dbReference type="InterPro" id="IPR000562">
    <property type="entry name" value="FN_type2_dom"/>
</dbReference>
<evidence type="ECO:0000313" key="8">
    <source>
        <dbReference type="Proteomes" id="UP000675881"/>
    </source>
</evidence>
<evidence type="ECO:0000256" key="3">
    <source>
        <dbReference type="PROSITE-ProRule" id="PRU00479"/>
    </source>
</evidence>
<feature type="disulfide bond" evidence="3">
    <location>
        <begin position="256"/>
        <end position="283"/>
    </location>
</feature>
<dbReference type="OrthoDB" id="5858677at2759"/>
<evidence type="ECO:0000313" key="7">
    <source>
        <dbReference type="EMBL" id="CAF2916870.1"/>
    </source>
</evidence>
<feature type="compositionally biased region" description="Low complexity" evidence="4">
    <location>
        <begin position="69"/>
        <end position="149"/>
    </location>
</feature>
<dbReference type="Proteomes" id="UP000675881">
    <property type="component" value="Chromosome 4"/>
</dbReference>
<accession>A0A7R8CSH4</accession>
<keyword evidence="8" id="KW-1185">Reference proteome</keyword>
<reference evidence="7" key="1">
    <citation type="submission" date="2021-02" db="EMBL/GenBank/DDBJ databases">
        <authorList>
            <person name="Bekaert M."/>
        </authorList>
    </citation>
    <scope>NUCLEOTIDE SEQUENCE</scope>
    <source>
        <strain evidence="7">IoA-00</strain>
    </source>
</reference>
<protein>
    <submittedName>
        <fullName evidence="7">(salmon louse) hypothetical protein</fullName>
    </submittedName>
</protein>
<evidence type="ECO:0000256" key="4">
    <source>
        <dbReference type="SAM" id="MobiDB-lite"/>
    </source>
</evidence>
<feature type="signal peptide" evidence="5">
    <location>
        <begin position="1"/>
        <end position="26"/>
    </location>
</feature>
<evidence type="ECO:0000259" key="6">
    <source>
        <dbReference type="PROSITE" id="PS51092"/>
    </source>
</evidence>
<sequence>MMRGTSLVWKAIIMIVLIQEEPFVKAQLTKTTPPPATKSTNAAKTPTTAPPIFTKTTLQPATKSTVPLKSTNTAAPPTKTTLPTATKSTTPFKTTTVTPNTNPTPTKTSAAPTITTTPIPTKTSAAPTKTTNPIPTKTSAAPTKTTNRLSTKTTLSTVVNTTPLSTPSSQCKTLGGKRCIFPYTYEARTYSGCTDVDDDRFWCATSVDQNGFVLQFDYCSTSCPVATIPPSAVCQTLTGYDCILPFFYCGIEYKGCTGKDNLGIGWCATSVTSNGETVTWDECTDTCPKA</sequence>
<keyword evidence="5" id="KW-0732">Signal</keyword>
<feature type="chain" id="PRO_5043781091" evidence="5">
    <location>
        <begin position="27"/>
        <end position="290"/>
    </location>
</feature>
<dbReference type="InterPro" id="IPR013806">
    <property type="entry name" value="Kringle-like"/>
</dbReference>
<dbReference type="PROSITE" id="PS51092">
    <property type="entry name" value="FN2_2"/>
    <property type="match status" value="2"/>
</dbReference>
<evidence type="ECO:0000256" key="5">
    <source>
        <dbReference type="SAM" id="SignalP"/>
    </source>
</evidence>
<organism evidence="7 8">
    <name type="scientific">Lepeophtheirus salmonis</name>
    <name type="common">Salmon louse</name>
    <name type="synonym">Caligus salmonis</name>
    <dbReference type="NCBI Taxonomy" id="72036"/>
    <lineage>
        <taxon>Eukaryota</taxon>
        <taxon>Metazoa</taxon>
        <taxon>Ecdysozoa</taxon>
        <taxon>Arthropoda</taxon>
        <taxon>Crustacea</taxon>
        <taxon>Multicrustacea</taxon>
        <taxon>Hexanauplia</taxon>
        <taxon>Copepoda</taxon>
        <taxon>Siphonostomatoida</taxon>
        <taxon>Caligidae</taxon>
        <taxon>Lepeophtheirus</taxon>
    </lineage>
</organism>
<proteinExistence type="predicted"/>
<evidence type="ECO:0000256" key="2">
    <source>
        <dbReference type="ARBA" id="ARBA00023157"/>
    </source>
</evidence>
<keyword evidence="1" id="KW-0677">Repeat</keyword>
<dbReference type="Pfam" id="PF00040">
    <property type="entry name" value="fn2"/>
    <property type="match status" value="2"/>
</dbReference>
<dbReference type="SUPFAM" id="SSF57440">
    <property type="entry name" value="Kringle-like"/>
    <property type="match status" value="2"/>
</dbReference>
<feature type="domain" description="Fibronectin type-II" evidence="6">
    <location>
        <begin position="237"/>
        <end position="285"/>
    </location>
</feature>
<comment type="caution">
    <text evidence="3">Lacks conserved residue(s) required for the propagation of feature annotation.</text>
</comment>
<name>A0A7R8CSH4_LEPSM</name>
<feature type="region of interest" description="Disordered" evidence="4">
    <location>
        <begin position="29"/>
        <end position="149"/>
    </location>
</feature>
<dbReference type="SMART" id="SM00059">
    <property type="entry name" value="FN2"/>
    <property type="match status" value="1"/>
</dbReference>
<feature type="compositionally biased region" description="Polar residues" evidence="4">
    <location>
        <begin position="58"/>
        <end position="68"/>
    </location>
</feature>
<dbReference type="EMBL" id="HG994583">
    <property type="protein sequence ID" value="CAF2916870.1"/>
    <property type="molecule type" value="Genomic_DNA"/>
</dbReference>
<feature type="domain" description="Fibronectin type-II" evidence="6">
    <location>
        <begin position="174"/>
        <end position="221"/>
    </location>
</feature>
<dbReference type="InterPro" id="IPR036943">
    <property type="entry name" value="FN_type2_sf"/>
</dbReference>
<feature type="compositionally biased region" description="Low complexity" evidence="4">
    <location>
        <begin position="37"/>
        <end position="57"/>
    </location>
</feature>
<keyword evidence="2 3" id="KW-1015">Disulfide bond</keyword>
<dbReference type="Gene3D" id="2.10.10.10">
    <property type="entry name" value="Fibronectin, type II, collagen-binding"/>
    <property type="match status" value="2"/>
</dbReference>
<gene>
    <name evidence="7" type="ORF">LSAA_8936</name>
</gene>
<dbReference type="AlphaFoldDB" id="A0A7R8CSH4"/>
<evidence type="ECO:0000256" key="1">
    <source>
        <dbReference type="ARBA" id="ARBA00022737"/>
    </source>
</evidence>